<feature type="compositionally biased region" description="Polar residues" evidence="8">
    <location>
        <begin position="313"/>
        <end position="324"/>
    </location>
</feature>
<feature type="repeat" description="TPR" evidence="7">
    <location>
        <begin position="204"/>
        <end position="237"/>
    </location>
</feature>
<dbReference type="SUPFAM" id="SSF48452">
    <property type="entry name" value="TPR-like"/>
    <property type="match status" value="1"/>
</dbReference>
<dbReference type="Gene3D" id="1.25.40.10">
    <property type="entry name" value="Tetratricopeptide repeat domain"/>
    <property type="match status" value="1"/>
</dbReference>
<evidence type="ECO:0000256" key="6">
    <source>
        <dbReference type="ARBA" id="ARBA00025750"/>
    </source>
</evidence>
<gene>
    <name evidence="9" type="ORF">Syun_028169</name>
</gene>
<dbReference type="AlphaFoldDB" id="A0AAP0EMF9"/>
<accession>A0AAP0EMF9</accession>
<dbReference type="InterPro" id="IPR044961">
    <property type="entry name" value="MS5/SDI1"/>
</dbReference>
<comment type="subcellular location">
    <subcellularLocation>
        <location evidence="1">Nucleus</location>
    </subcellularLocation>
</comment>
<sequence length="716" mass="80803">MWKESKTFSAWPVMSMPVQEYSTPSRQARSWRSAPCSPMEPSPVAVKNVDHWSSPMTEDRSDHFHSVHKVPNGDSPYVKAKQVQLIDKDPSKAISLFWSAINSGDRVDSALKDMAVVMKQLGRTDEGIEAVKSFRHLCSSEAQGSLDNVLIDLYKRAERVDEQIELLLYKMKRLDEGAGFGGKRTRVARSHGKKLSISINQERSRLLGNLAWAYMQKNDYEAAEDCYREALYLEPDKNKQCNLAVCLMHKGSLKEAKTLLHAVRPSRRERETDDSYIKSFDRAFELLGQIESQSNLKPCNKKGEIKGVVGRISFSSPSNMNSKPPRSPIDGNKTSDRTAPKTLFFGDFAKPYIQDQVENGDNGTWTGSYLVEQGNGEEPSRCHPLVANNWENECSRQSPVQRGTASDNRNLCDGKEDQLCRRYPFNMTSEVGSTKHHTPWEHDMSKKNICNQGFRYSPNSLTEMPASPENSTGITTPDSCNDENVEEKNIQGLPSEEELNMGSTSSVTGNLSMHMIGKSWADMVEEEEELSRNCIDFNPNVWEYGYPCQEESSDSFSTPRKWCDKWKQADSFHDENVNFNNVDLTPPCPITSTRLQPKFSSHAQPPEQDNVENVCRRLELTDLNEEKCVKSTDSDETFRNLPTRRALSFDQDQKVSASSNLPSLLQKKALEFDDYGTMPSGSTHAKVSTPMRRGNRLKVFHDITALPDSPGSRGRI</sequence>
<dbReference type="Pfam" id="PF00515">
    <property type="entry name" value="TPR_1"/>
    <property type="match status" value="1"/>
</dbReference>
<dbReference type="InterPro" id="IPR019734">
    <property type="entry name" value="TPR_rpt"/>
</dbReference>
<evidence type="ECO:0000313" key="10">
    <source>
        <dbReference type="Proteomes" id="UP001420932"/>
    </source>
</evidence>
<proteinExistence type="inferred from homology"/>
<organism evidence="9 10">
    <name type="scientific">Stephania yunnanensis</name>
    <dbReference type="NCBI Taxonomy" id="152371"/>
    <lineage>
        <taxon>Eukaryota</taxon>
        <taxon>Viridiplantae</taxon>
        <taxon>Streptophyta</taxon>
        <taxon>Embryophyta</taxon>
        <taxon>Tracheophyta</taxon>
        <taxon>Spermatophyta</taxon>
        <taxon>Magnoliopsida</taxon>
        <taxon>Ranunculales</taxon>
        <taxon>Menispermaceae</taxon>
        <taxon>Menispermoideae</taxon>
        <taxon>Cissampelideae</taxon>
        <taxon>Stephania</taxon>
    </lineage>
</organism>
<evidence type="ECO:0000256" key="3">
    <source>
        <dbReference type="ARBA" id="ARBA00022803"/>
    </source>
</evidence>
<dbReference type="PANTHER" id="PTHR36326:SF4">
    <property type="entry name" value="PROTEIN POLLENLESS 3-LIKE 1"/>
    <property type="match status" value="1"/>
</dbReference>
<name>A0AAP0EMF9_9MAGN</name>
<comment type="caution">
    <text evidence="9">The sequence shown here is derived from an EMBL/GenBank/DDBJ whole genome shotgun (WGS) entry which is preliminary data.</text>
</comment>
<feature type="compositionally biased region" description="Polar residues" evidence="8">
    <location>
        <begin position="465"/>
        <end position="479"/>
    </location>
</feature>
<evidence type="ECO:0000256" key="1">
    <source>
        <dbReference type="ARBA" id="ARBA00004123"/>
    </source>
</evidence>
<comment type="similarity">
    <text evidence="6">Belongs to the MS5 protein family.</text>
</comment>
<evidence type="ECO:0000256" key="5">
    <source>
        <dbReference type="ARBA" id="ARBA00023242"/>
    </source>
</evidence>
<feature type="region of interest" description="Disordered" evidence="8">
    <location>
        <begin position="312"/>
        <end position="337"/>
    </location>
</feature>
<evidence type="ECO:0000313" key="9">
    <source>
        <dbReference type="EMBL" id="KAK9093258.1"/>
    </source>
</evidence>
<dbReference type="PROSITE" id="PS50005">
    <property type="entry name" value="TPR"/>
    <property type="match status" value="1"/>
</dbReference>
<evidence type="ECO:0000256" key="7">
    <source>
        <dbReference type="PROSITE-ProRule" id="PRU00339"/>
    </source>
</evidence>
<dbReference type="Proteomes" id="UP001420932">
    <property type="component" value="Unassembled WGS sequence"/>
</dbReference>
<dbReference type="SMART" id="SM00028">
    <property type="entry name" value="TPR"/>
    <property type="match status" value="1"/>
</dbReference>
<keyword evidence="4" id="KW-0175">Coiled coil</keyword>
<reference evidence="9 10" key="1">
    <citation type="submission" date="2024-01" db="EMBL/GenBank/DDBJ databases">
        <title>Genome assemblies of Stephania.</title>
        <authorList>
            <person name="Yang L."/>
        </authorList>
    </citation>
    <scope>NUCLEOTIDE SEQUENCE [LARGE SCALE GENOMIC DNA]</scope>
    <source>
        <strain evidence="9">YNDBR</strain>
        <tissue evidence="9">Leaf</tissue>
    </source>
</reference>
<keyword evidence="5" id="KW-0539">Nucleus</keyword>
<evidence type="ECO:0000256" key="2">
    <source>
        <dbReference type="ARBA" id="ARBA00022737"/>
    </source>
</evidence>
<keyword evidence="10" id="KW-1185">Reference proteome</keyword>
<evidence type="ECO:0000256" key="4">
    <source>
        <dbReference type="ARBA" id="ARBA00023054"/>
    </source>
</evidence>
<keyword evidence="3 7" id="KW-0802">TPR repeat</keyword>
<protein>
    <submittedName>
        <fullName evidence="9">Uncharacterized protein</fullName>
    </submittedName>
</protein>
<feature type="region of interest" description="Disordered" evidence="8">
    <location>
        <begin position="465"/>
        <end position="486"/>
    </location>
</feature>
<dbReference type="InterPro" id="IPR011990">
    <property type="entry name" value="TPR-like_helical_dom_sf"/>
</dbReference>
<keyword evidence="2" id="KW-0677">Repeat</keyword>
<dbReference type="EMBL" id="JBBNAF010000012">
    <property type="protein sequence ID" value="KAK9093258.1"/>
    <property type="molecule type" value="Genomic_DNA"/>
</dbReference>
<evidence type="ECO:0000256" key="8">
    <source>
        <dbReference type="SAM" id="MobiDB-lite"/>
    </source>
</evidence>
<dbReference type="GO" id="GO:0005634">
    <property type="term" value="C:nucleus"/>
    <property type="evidence" value="ECO:0007669"/>
    <property type="project" value="UniProtKB-SubCell"/>
</dbReference>
<dbReference type="PANTHER" id="PTHR36326">
    <property type="entry name" value="PROTEIN POLLENLESS 3-LIKE 2"/>
    <property type="match status" value="1"/>
</dbReference>